<dbReference type="PANTHER" id="PTHR13742">
    <property type="entry name" value="RETINOBLASTOMA-ASSOCIATED PROTEIN RB -RELATED"/>
    <property type="match status" value="1"/>
</dbReference>
<dbReference type="InterPro" id="IPR028309">
    <property type="entry name" value="RB_fam"/>
</dbReference>
<evidence type="ECO:0000256" key="4">
    <source>
        <dbReference type="ARBA" id="ARBA00023015"/>
    </source>
</evidence>
<evidence type="ECO:0000313" key="11">
    <source>
        <dbReference type="Proteomes" id="UP000092443"/>
    </source>
</evidence>
<feature type="domain" description="Cyclin-like" evidence="8">
    <location>
        <begin position="645"/>
        <end position="760"/>
    </location>
</feature>
<keyword evidence="7" id="KW-0131">Cell cycle</keyword>
<dbReference type="InterPro" id="IPR013763">
    <property type="entry name" value="Cyclin-like_dom"/>
</dbReference>
<dbReference type="GeneID" id="119637635"/>
<dbReference type="InterPro" id="IPR002719">
    <property type="entry name" value="RB_B"/>
</dbReference>
<dbReference type="Pfam" id="PF01857">
    <property type="entry name" value="RB_B"/>
    <property type="match status" value="1"/>
</dbReference>
<dbReference type="GO" id="GO:2000134">
    <property type="term" value="P:negative regulation of G1/S transition of mitotic cell cycle"/>
    <property type="evidence" value="ECO:0007669"/>
    <property type="project" value="TreeGrafter"/>
</dbReference>
<dbReference type="PANTHER" id="PTHR13742:SF17">
    <property type="entry name" value="RE32990P-RELATED"/>
    <property type="match status" value="1"/>
</dbReference>
<evidence type="ECO:0000256" key="7">
    <source>
        <dbReference type="ARBA" id="ARBA00023306"/>
    </source>
</evidence>
<dbReference type="GO" id="GO:0005634">
    <property type="term" value="C:nucleus"/>
    <property type="evidence" value="ECO:0007669"/>
    <property type="project" value="UniProtKB-SubCell"/>
</dbReference>
<feature type="domain" description="Retinoblastoma-associated protein N-terminal" evidence="9">
    <location>
        <begin position="68"/>
        <end position="209"/>
    </location>
</feature>
<evidence type="ECO:0000256" key="1">
    <source>
        <dbReference type="ARBA" id="ARBA00004123"/>
    </source>
</evidence>
<keyword evidence="6" id="KW-0539">Nucleus</keyword>
<dbReference type="AlphaFoldDB" id="A0A9C5YVQ3"/>
<dbReference type="GO" id="GO:0005667">
    <property type="term" value="C:transcription regulator complex"/>
    <property type="evidence" value="ECO:0007669"/>
    <property type="project" value="TreeGrafter"/>
</dbReference>
<dbReference type="Gene3D" id="1.10.472.10">
    <property type="entry name" value="Cyclin-like"/>
    <property type="match status" value="2"/>
</dbReference>
<gene>
    <name evidence="12 13" type="primary">LOC119637635</name>
</gene>
<organism evidence="11 12">
    <name type="scientific">Glossina fuscipes</name>
    <dbReference type="NCBI Taxonomy" id="7396"/>
    <lineage>
        <taxon>Eukaryota</taxon>
        <taxon>Metazoa</taxon>
        <taxon>Ecdysozoa</taxon>
        <taxon>Arthropoda</taxon>
        <taxon>Hexapoda</taxon>
        <taxon>Insecta</taxon>
        <taxon>Pterygota</taxon>
        <taxon>Neoptera</taxon>
        <taxon>Endopterygota</taxon>
        <taxon>Diptera</taxon>
        <taxon>Brachycera</taxon>
        <taxon>Muscomorpha</taxon>
        <taxon>Hippoboscoidea</taxon>
        <taxon>Glossinidae</taxon>
        <taxon>Glossina</taxon>
    </lineage>
</organism>
<dbReference type="SMART" id="SM01367">
    <property type="entry name" value="DUF3452"/>
    <property type="match status" value="1"/>
</dbReference>
<dbReference type="GO" id="GO:0000977">
    <property type="term" value="F:RNA polymerase II transcription regulatory region sequence-specific DNA binding"/>
    <property type="evidence" value="ECO:0007669"/>
    <property type="project" value="TreeGrafter"/>
</dbReference>
<dbReference type="GO" id="GO:0006357">
    <property type="term" value="P:regulation of transcription by RNA polymerase II"/>
    <property type="evidence" value="ECO:0007669"/>
    <property type="project" value="InterPro"/>
</dbReference>
<accession>A0A9C5YVQ3</accession>
<proteinExistence type="inferred from homology"/>
<evidence type="ECO:0000259" key="10">
    <source>
        <dbReference type="SMART" id="SM01368"/>
    </source>
</evidence>
<name>A0A9C5YVQ3_9MUSC</name>
<evidence type="ECO:0000259" key="8">
    <source>
        <dbReference type="SMART" id="SM00385"/>
    </source>
</evidence>
<keyword evidence="4" id="KW-0805">Transcription regulation</keyword>
<protein>
    <submittedName>
        <fullName evidence="12 13">Retinoblastoma family protein isoform X1</fullName>
    </submittedName>
</protein>
<dbReference type="RefSeq" id="XP_037889740.1">
    <property type="nucleotide sequence ID" value="XM_038033812.1"/>
</dbReference>
<dbReference type="SUPFAM" id="SSF47954">
    <property type="entry name" value="Cyclin-like"/>
    <property type="match status" value="2"/>
</dbReference>
<feature type="domain" description="Retinoblastoma-associated protein A-box" evidence="10">
    <location>
        <begin position="368"/>
        <end position="547"/>
    </location>
</feature>
<dbReference type="InterPro" id="IPR002720">
    <property type="entry name" value="RB_A"/>
</dbReference>
<dbReference type="GO" id="GO:0030154">
    <property type="term" value="P:cell differentiation"/>
    <property type="evidence" value="ECO:0007669"/>
    <property type="project" value="TreeGrafter"/>
</dbReference>
<evidence type="ECO:0000256" key="2">
    <source>
        <dbReference type="ARBA" id="ARBA00009475"/>
    </source>
</evidence>
<evidence type="ECO:0000259" key="9">
    <source>
        <dbReference type="SMART" id="SM01367"/>
    </source>
</evidence>
<keyword evidence="5" id="KW-0804">Transcription</keyword>
<evidence type="ECO:0000313" key="12">
    <source>
        <dbReference type="RefSeq" id="XP_037889740.1"/>
    </source>
</evidence>
<comment type="similarity">
    <text evidence="2">Belongs to the retinoblastoma protein (RB) family.</text>
</comment>
<evidence type="ECO:0000313" key="13">
    <source>
        <dbReference type="RefSeq" id="XP_037889741.1"/>
    </source>
</evidence>
<keyword evidence="3" id="KW-0678">Repressor</keyword>
<comment type="subcellular location">
    <subcellularLocation>
        <location evidence="1">Nucleus</location>
    </subcellularLocation>
</comment>
<evidence type="ECO:0000256" key="6">
    <source>
        <dbReference type="ARBA" id="ARBA00023242"/>
    </source>
</evidence>
<dbReference type="InterPro" id="IPR024599">
    <property type="entry name" value="RB_N"/>
</dbReference>
<dbReference type="Pfam" id="PF11934">
    <property type="entry name" value="DUF3452"/>
    <property type="match status" value="1"/>
</dbReference>
<dbReference type="Pfam" id="PF01858">
    <property type="entry name" value="RB_A"/>
    <property type="match status" value="1"/>
</dbReference>
<dbReference type="Proteomes" id="UP000092443">
    <property type="component" value="Unplaced"/>
</dbReference>
<dbReference type="RefSeq" id="XP_037889741.1">
    <property type="nucleotide sequence ID" value="XM_038033813.1"/>
</dbReference>
<dbReference type="KEGG" id="gfs:119637635"/>
<reference evidence="12 13" key="1">
    <citation type="submission" date="2025-04" db="UniProtKB">
        <authorList>
            <consortium name="RefSeq"/>
        </authorList>
    </citation>
    <scope>IDENTIFICATION</scope>
    <source>
        <tissue evidence="12 13">Whole body pupa</tissue>
    </source>
</reference>
<dbReference type="SMART" id="SM01368">
    <property type="entry name" value="RB_A"/>
    <property type="match status" value="1"/>
</dbReference>
<sequence length="884" mass="103102">MTQSREEVCDGVRSKYEDLCRELNMDRETEELSWNKYTEISQNFSLDVWKGDPLHWFCCALYAACRGSYTPTVGGTNDVVLGNCISVIKLLRSCNMSIYEFTSKMRKWHEMAKLPESFLNQINKMERSYSITSNVFKRYGDIFEQLFMVPPNEKKNYKFRSAKCPYSKLFEICWCLYLCTKNQNPVRQVTDIVMSFHLLICCIDLIYRNVLVENRIDIINPKFMGVPDKWGKSDFNANILSNYCIIEHLCSMTDASPADAKNMKETFKRIVKMFLDANTLYGNDENFLGLVSNANFERNLRSLKGAYELYVLNMAELDERILLDYRKINNSYESIGMKIDIQPDIKSMMPNTPYTRKESLPSRDGIYDPVANATNNVKKLREIASITEPSDFIKQVAGKEVLNKIEDQLVFMSKLFYNKFPNKEEAPNKFQLAKSLYHYLLDKILHFEVKIRPIDLSSLFQKDTFNTTLIACSIEIVLDAYDSPLKFPWILECFSISAFEFHKLIEIIVRSHEGILNRELIKHLNLIEETCLESLVWQKCSPVWELIKKEHATLPTWCEVKVGHVDNNELQLQSPMHSAYETFNSSSIANVSDSVRKNLFNISKETLGAENRNQDSLKQVNKAQINKRSRPLKLFLRKFYQLAWLRIKELCRELDLHDEVVLKKIWTLFEYSITQKTELMRDRHLDQIFMCAIYLYIKVGEVSGKLFRDIMKFYRKQPQAASSIYREVLIKTKEFANAIGEIKVTAVYGDIIKFYNEIYMQEMTPYAWNFSEKQKLDCDLLLSPHPSEKPSIPRQLSSNHFLYVHSMDKNENEKYIQSPNQLTYEFCRSPGKDLEKLNAIISKGKRTLPFDTMETCSDSTSKKGRGLVGDALLQIIKDRQEERN</sequence>
<evidence type="ECO:0000256" key="3">
    <source>
        <dbReference type="ARBA" id="ARBA00022491"/>
    </source>
</evidence>
<dbReference type="InterPro" id="IPR036915">
    <property type="entry name" value="Cyclin-like_sf"/>
</dbReference>
<dbReference type="SMART" id="SM00385">
    <property type="entry name" value="CYCLIN"/>
    <property type="match status" value="1"/>
</dbReference>
<evidence type="ECO:0000256" key="5">
    <source>
        <dbReference type="ARBA" id="ARBA00023163"/>
    </source>
</evidence>
<keyword evidence="11" id="KW-1185">Reference proteome</keyword>
<dbReference type="Gene3D" id="1.10.472.140">
    <property type="match status" value="1"/>
</dbReference>
<dbReference type="GO" id="GO:0000785">
    <property type="term" value="C:chromatin"/>
    <property type="evidence" value="ECO:0007669"/>
    <property type="project" value="TreeGrafter"/>
</dbReference>